<dbReference type="GeneID" id="54563772"/>
<dbReference type="CDD" id="cd00299">
    <property type="entry name" value="GST_C_family"/>
    <property type="match status" value="1"/>
</dbReference>
<keyword evidence="1" id="KW-0560">Oxidoreductase</keyword>
<gene>
    <name evidence="4" type="ORF">M409DRAFT_36094</name>
</gene>
<dbReference type="PANTHER" id="PTHR43968">
    <property type="match status" value="1"/>
</dbReference>
<evidence type="ECO:0000256" key="1">
    <source>
        <dbReference type="ARBA" id="ARBA00023002"/>
    </source>
</evidence>
<evidence type="ECO:0000259" key="2">
    <source>
        <dbReference type="PROSITE" id="PS50404"/>
    </source>
</evidence>
<dbReference type="PROSITE" id="PS50404">
    <property type="entry name" value="GST_NTER"/>
    <property type="match status" value="1"/>
</dbReference>
<dbReference type="PROSITE" id="PS50405">
    <property type="entry name" value="GST_CTER"/>
    <property type="match status" value="1"/>
</dbReference>
<dbReference type="SFLD" id="SFLDS00019">
    <property type="entry name" value="Glutathione_Transferase_(cytos"/>
    <property type="match status" value="1"/>
</dbReference>
<dbReference type="InterPro" id="IPR036249">
    <property type="entry name" value="Thioredoxin-like_sf"/>
</dbReference>
<dbReference type="OrthoDB" id="4951845at2759"/>
<evidence type="ECO:0000313" key="4">
    <source>
        <dbReference type="EMBL" id="KAF2169612.1"/>
    </source>
</evidence>
<name>A0A6A6CUW0_ZASCE</name>
<dbReference type="GO" id="GO:0045174">
    <property type="term" value="F:glutathione dehydrogenase (ascorbate) activity"/>
    <property type="evidence" value="ECO:0007669"/>
    <property type="project" value="UniProtKB-ARBA"/>
</dbReference>
<dbReference type="InterPro" id="IPR010987">
    <property type="entry name" value="Glutathione-S-Trfase_C-like"/>
</dbReference>
<evidence type="ECO:0008006" key="6">
    <source>
        <dbReference type="Google" id="ProtNLM"/>
    </source>
</evidence>
<dbReference type="Pfam" id="PF13409">
    <property type="entry name" value="GST_N_2"/>
    <property type="match status" value="1"/>
</dbReference>
<dbReference type="SFLD" id="SFLDG00358">
    <property type="entry name" value="Main_(cytGST)"/>
    <property type="match status" value="1"/>
</dbReference>
<dbReference type="Pfam" id="PF13410">
    <property type="entry name" value="GST_C_2"/>
    <property type="match status" value="1"/>
</dbReference>
<dbReference type="AlphaFoldDB" id="A0A6A6CUW0"/>
<dbReference type="Proteomes" id="UP000799537">
    <property type="component" value="Unassembled WGS sequence"/>
</dbReference>
<organism evidence="4 5">
    <name type="scientific">Zasmidium cellare ATCC 36951</name>
    <dbReference type="NCBI Taxonomy" id="1080233"/>
    <lineage>
        <taxon>Eukaryota</taxon>
        <taxon>Fungi</taxon>
        <taxon>Dikarya</taxon>
        <taxon>Ascomycota</taxon>
        <taxon>Pezizomycotina</taxon>
        <taxon>Dothideomycetes</taxon>
        <taxon>Dothideomycetidae</taxon>
        <taxon>Mycosphaerellales</taxon>
        <taxon>Mycosphaerellaceae</taxon>
        <taxon>Zasmidium</taxon>
    </lineage>
</organism>
<feature type="domain" description="GST N-terminal" evidence="2">
    <location>
        <begin position="28"/>
        <end position="106"/>
    </location>
</feature>
<dbReference type="InterPro" id="IPR040079">
    <property type="entry name" value="Glutathione_S-Trfase"/>
</dbReference>
<dbReference type="Gene3D" id="3.40.30.10">
    <property type="entry name" value="Glutaredoxin"/>
    <property type="match status" value="1"/>
</dbReference>
<evidence type="ECO:0000259" key="3">
    <source>
        <dbReference type="PROSITE" id="PS50405"/>
    </source>
</evidence>
<dbReference type="SUPFAM" id="SSF47616">
    <property type="entry name" value="GST C-terminal domain-like"/>
    <property type="match status" value="1"/>
</dbReference>
<protein>
    <recommendedName>
        <fullName evidence="6">GST N-terminal domain-containing protein</fullName>
    </recommendedName>
</protein>
<dbReference type="PANTHER" id="PTHR43968:SF13">
    <property type="entry name" value="GLUTATHIONE TRANSFERASE OMEGA-1"/>
    <property type="match status" value="1"/>
</dbReference>
<accession>A0A6A6CUW0</accession>
<sequence length="284" mass="32072">MGSHPDSNLHPVATGPAKALVDAHQAPQPLKLYSGWFCPFVQRVWALLEEKNIPYQYIEVNPYDKPPSLLALNPRGLVPTLQYDSRPLYESAVICEFLEEAYPGCAPRLMPEDVYARAKTRIWVGFCTGRVVTGFHRFLQWQPSNKSSDGGGDGEEGGLERVRGEFLGVLKELTQEMMEHGEGPFFFGGQEPSLIDFVVAPWIIRLWIFDHFKGGLGIPPEGQGGEDEALWARFRKWKKALEERPSIRDTTSEREFYLPIYQRYADDTAQSELAKATRTGRGVP</sequence>
<keyword evidence="5" id="KW-1185">Reference proteome</keyword>
<dbReference type="EMBL" id="ML993587">
    <property type="protein sequence ID" value="KAF2169612.1"/>
    <property type="molecule type" value="Genomic_DNA"/>
</dbReference>
<proteinExistence type="predicted"/>
<dbReference type="InterPro" id="IPR050983">
    <property type="entry name" value="GST_Omega/HSP26"/>
</dbReference>
<dbReference type="RefSeq" id="XP_033670501.1">
    <property type="nucleotide sequence ID" value="XM_033810500.1"/>
</dbReference>
<dbReference type="InterPro" id="IPR004045">
    <property type="entry name" value="Glutathione_S-Trfase_N"/>
</dbReference>
<feature type="domain" description="GST C-terminal" evidence="3">
    <location>
        <begin position="113"/>
        <end position="260"/>
    </location>
</feature>
<dbReference type="Gene3D" id="1.20.1050.10">
    <property type="match status" value="1"/>
</dbReference>
<dbReference type="CDD" id="cd00570">
    <property type="entry name" value="GST_N_family"/>
    <property type="match status" value="1"/>
</dbReference>
<reference evidence="4" key="1">
    <citation type="journal article" date="2020" name="Stud. Mycol.">
        <title>101 Dothideomycetes genomes: a test case for predicting lifestyles and emergence of pathogens.</title>
        <authorList>
            <person name="Haridas S."/>
            <person name="Albert R."/>
            <person name="Binder M."/>
            <person name="Bloem J."/>
            <person name="Labutti K."/>
            <person name="Salamov A."/>
            <person name="Andreopoulos B."/>
            <person name="Baker S."/>
            <person name="Barry K."/>
            <person name="Bills G."/>
            <person name="Bluhm B."/>
            <person name="Cannon C."/>
            <person name="Castanera R."/>
            <person name="Culley D."/>
            <person name="Daum C."/>
            <person name="Ezra D."/>
            <person name="Gonzalez J."/>
            <person name="Henrissat B."/>
            <person name="Kuo A."/>
            <person name="Liang C."/>
            <person name="Lipzen A."/>
            <person name="Lutzoni F."/>
            <person name="Magnuson J."/>
            <person name="Mondo S."/>
            <person name="Nolan M."/>
            <person name="Ohm R."/>
            <person name="Pangilinan J."/>
            <person name="Park H.-J."/>
            <person name="Ramirez L."/>
            <person name="Alfaro M."/>
            <person name="Sun H."/>
            <person name="Tritt A."/>
            <person name="Yoshinaga Y."/>
            <person name="Zwiers L.-H."/>
            <person name="Turgeon B."/>
            <person name="Goodwin S."/>
            <person name="Spatafora J."/>
            <person name="Crous P."/>
            <person name="Grigoriev I."/>
        </authorList>
    </citation>
    <scope>NUCLEOTIDE SEQUENCE</scope>
    <source>
        <strain evidence="4">ATCC 36951</strain>
    </source>
</reference>
<dbReference type="InterPro" id="IPR005442">
    <property type="entry name" value="GST_omega"/>
</dbReference>
<dbReference type="GO" id="GO:0005737">
    <property type="term" value="C:cytoplasm"/>
    <property type="evidence" value="ECO:0007669"/>
    <property type="project" value="InterPro"/>
</dbReference>
<evidence type="ECO:0000313" key="5">
    <source>
        <dbReference type="Proteomes" id="UP000799537"/>
    </source>
</evidence>
<dbReference type="GO" id="GO:0004364">
    <property type="term" value="F:glutathione transferase activity"/>
    <property type="evidence" value="ECO:0007669"/>
    <property type="project" value="InterPro"/>
</dbReference>
<dbReference type="InterPro" id="IPR036282">
    <property type="entry name" value="Glutathione-S-Trfase_C_sf"/>
</dbReference>
<dbReference type="SUPFAM" id="SSF52833">
    <property type="entry name" value="Thioredoxin-like"/>
    <property type="match status" value="1"/>
</dbReference>
<dbReference type="PRINTS" id="PR01625">
    <property type="entry name" value="GSTRNSFRASEO"/>
</dbReference>